<accession>A0A8D2LLV5</accession>
<feature type="repeat" description="WD" evidence="3">
    <location>
        <begin position="397"/>
        <end position="438"/>
    </location>
</feature>
<name>A0A8D2LLV5_VARKO</name>
<dbReference type="Ensembl" id="ENSVKKT00000025003.1">
    <property type="protein sequence ID" value="ENSVKKP00000024410.1"/>
    <property type="gene ID" value="ENSVKKG00000016070.1"/>
</dbReference>
<dbReference type="PROSITE" id="PS50294">
    <property type="entry name" value="WD_REPEATS_REGION"/>
    <property type="match status" value="3"/>
</dbReference>
<dbReference type="InterPro" id="IPR015943">
    <property type="entry name" value="WD40/YVTN_repeat-like_dom_sf"/>
</dbReference>
<dbReference type="InterPro" id="IPR001680">
    <property type="entry name" value="WD40_rpt"/>
</dbReference>
<feature type="repeat" description="WD" evidence="3">
    <location>
        <begin position="314"/>
        <end position="355"/>
    </location>
</feature>
<dbReference type="Gene3D" id="2.130.10.10">
    <property type="entry name" value="YVTN repeat-like/Quinoprotein amine dehydrogenase"/>
    <property type="match status" value="3"/>
</dbReference>
<feature type="compositionally biased region" description="Polar residues" evidence="4">
    <location>
        <begin position="252"/>
        <end position="265"/>
    </location>
</feature>
<feature type="repeat" description="WD" evidence="3">
    <location>
        <begin position="535"/>
        <end position="564"/>
    </location>
</feature>
<dbReference type="AlphaFoldDB" id="A0A8D2LLV5"/>
<keyword evidence="1 3" id="KW-0853">WD repeat</keyword>
<reference evidence="5" key="1">
    <citation type="submission" date="2025-08" db="UniProtKB">
        <authorList>
            <consortium name="Ensembl"/>
        </authorList>
    </citation>
    <scope>IDENTIFICATION</scope>
</reference>
<dbReference type="CDD" id="cd00200">
    <property type="entry name" value="WD40"/>
    <property type="match status" value="1"/>
</dbReference>
<dbReference type="PANTHER" id="PTHR19878">
    <property type="entry name" value="AUTOPHAGY PROTEIN 16-LIKE"/>
    <property type="match status" value="1"/>
</dbReference>
<organism evidence="5 6">
    <name type="scientific">Varanus komodoensis</name>
    <name type="common">Komodo dragon</name>
    <dbReference type="NCBI Taxonomy" id="61221"/>
    <lineage>
        <taxon>Eukaryota</taxon>
        <taxon>Metazoa</taxon>
        <taxon>Chordata</taxon>
        <taxon>Craniata</taxon>
        <taxon>Vertebrata</taxon>
        <taxon>Euteleostomi</taxon>
        <taxon>Lepidosauria</taxon>
        <taxon>Squamata</taxon>
        <taxon>Bifurcata</taxon>
        <taxon>Unidentata</taxon>
        <taxon>Episquamata</taxon>
        <taxon>Toxicofera</taxon>
        <taxon>Anguimorpha</taxon>
        <taxon>Paleoanguimorpha</taxon>
        <taxon>Varanoidea</taxon>
        <taxon>Varanidae</taxon>
        <taxon>Varanus</taxon>
    </lineage>
</organism>
<dbReference type="PROSITE" id="PS50082">
    <property type="entry name" value="WD_REPEATS_2"/>
    <property type="match status" value="4"/>
</dbReference>
<evidence type="ECO:0000256" key="2">
    <source>
        <dbReference type="ARBA" id="ARBA00022737"/>
    </source>
</evidence>
<dbReference type="SUPFAM" id="SSF50978">
    <property type="entry name" value="WD40 repeat-like"/>
    <property type="match status" value="1"/>
</dbReference>
<evidence type="ECO:0000256" key="3">
    <source>
        <dbReference type="PROSITE-ProRule" id="PRU00221"/>
    </source>
</evidence>
<keyword evidence="2" id="KW-0677">Repeat</keyword>
<dbReference type="InterPro" id="IPR020472">
    <property type="entry name" value="WD40_PAC1"/>
</dbReference>
<dbReference type="Pfam" id="PF00400">
    <property type="entry name" value="WD40"/>
    <property type="match status" value="6"/>
</dbReference>
<reference evidence="5" key="2">
    <citation type="submission" date="2025-09" db="UniProtKB">
        <authorList>
            <consortium name="Ensembl"/>
        </authorList>
    </citation>
    <scope>IDENTIFICATION</scope>
</reference>
<proteinExistence type="predicted"/>
<sequence length="598" mass="64384">MLRWRSRGAGEAPCPSPSPSLPKGPLFRGRGNPGSGFTQAPAVTGQLCPGPPSFPTPAWKRNAAAAERAILGCDFTCRACGRLCLRLFSVGLVWPGVPAARPTILPLPRQAGTVLLPGAPAAPAPIPNPCSAGTTRGASCPQAGEPPLARPRRLAALGGQLSDLEAQRRGLRGQAEERSRRNGALKGAYEALHGRFCQRDGELRRASERGVELLRQLMQQKTAVAERENRRIERWGPARRAASLTRKRNPSPMGQSCLGPSQSQWGPDHIPPPRIAPLADLSIPRAALICFPFGFLFRSASATSMTLTRYVDVFKAHASEVNAVKFSPNSSLLATGGVDRLIRLWNVAGGRLEKTQVLQGANGSITSIEFDPLVSAAESSLAAGPHASRSSPPQEVLTGHTDKVTAARFRSTQWQAVTGSRDRTVREWDLGQGACSRTIQVFSYCNDLVCCDSVLVSGHHDKTIRFWDSRAPLCTQVIPVDGKVTSLSLSQDQMHLLSCSRDNALKVIDLRMQSIQQVFRAEGFKCGSDGTKAVFSPDKSYALAGSADGTLFLWNVKTDQLEGRLPGVHRSSVNAVAWVPSGTYIGSVDRCKTVVLWR</sequence>
<dbReference type="InterPro" id="IPR045160">
    <property type="entry name" value="ATG16"/>
</dbReference>
<keyword evidence="6" id="KW-1185">Reference proteome</keyword>
<feature type="region of interest" description="Disordered" evidence="4">
    <location>
        <begin position="1"/>
        <end position="42"/>
    </location>
</feature>
<dbReference type="Proteomes" id="UP000694545">
    <property type="component" value="Unplaced"/>
</dbReference>
<protein>
    <submittedName>
        <fullName evidence="5">Autophagy related 16 like 2</fullName>
    </submittedName>
</protein>
<feature type="repeat" description="WD" evidence="3">
    <location>
        <begin position="569"/>
        <end position="598"/>
    </location>
</feature>
<dbReference type="InterPro" id="IPR036322">
    <property type="entry name" value="WD40_repeat_dom_sf"/>
</dbReference>
<dbReference type="GO" id="GO:0000045">
    <property type="term" value="P:autophagosome assembly"/>
    <property type="evidence" value="ECO:0007669"/>
    <property type="project" value="InterPro"/>
</dbReference>
<dbReference type="PROSITE" id="PS00678">
    <property type="entry name" value="WD_REPEATS_1"/>
    <property type="match status" value="2"/>
</dbReference>
<evidence type="ECO:0000313" key="5">
    <source>
        <dbReference type="Ensembl" id="ENSVKKP00000024410.1"/>
    </source>
</evidence>
<evidence type="ECO:0000256" key="1">
    <source>
        <dbReference type="ARBA" id="ARBA00022574"/>
    </source>
</evidence>
<dbReference type="InterPro" id="IPR019775">
    <property type="entry name" value="WD40_repeat_CS"/>
</dbReference>
<dbReference type="PANTHER" id="PTHR19878:SF7">
    <property type="entry name" value="PROTEIN ATG16L2"/>
    <property type="match status" value="1"/>
</dbReference>
<evidence type="ECO:0000256" key="4">
    <source>
        <dbReference type="SAM" id="MobiDB-lite"/>
    </source>
</evidence>
<evidence type="ECO:0000313" key="6">
    <source>
        <dbReference type="Proteomes" id="UP000694545"/>
    </source>
</evidence>
<dbReference type="PRINTS" id="PR00320">
    <property type="entry name" value="GPROTEINBRPT"/>
</dbReference>
<dbReference type="SMART" id="SM00320">
    <property type="entry name" value="WD40"/>
    <property type="match status" value="6"/>
</dbReference>
<feature type="region of interest" description="Disordered" evidence="4">
    <location>
        <begin position="239"/>
        <end position="271"/>
    </location>
</feature>